<gene>
    <name evidence="13" type="primary">hemY_1</name>
    <name evidence="13" type="ORF">MM817_00246</name>
</gene>
<dbReference type="Gene3D" id="3.50.50.60">
    <property type="entry name" value="FAD/NAD(P)-binding domain"/>
    <property type="match status" value="1"/>
</dbReference>
<dbReference type="Gene3D" id="3.90.660.20">
    <property type="entry name" value="Protoporphyrinogen oxidase, mitochondrial, domain 2"/>
    <property type="match status" value="1"/>
</dbReference>
<dbReference type="InterPro" id="IPR036188">
    <property type="entry name" value="FAD/NAD-bd_sf"/>
</dbReference>
<dbReference type="InterPro" id="IPR004572">
    <property type="entry name" value="Protoporphyrinogen_oxidase"/>
</dbReference>
<evidence type="ECO:0000256" key="11">
    <source>
        <dbReference type="RuleBase" id="RU364052"/>
    </source>
</evidence>
<name>A0A9X1V6A1_9BACL</name>
<feature type="domain" description="Amine oxidase" evidence="12">
    <location>
        <begin position="13"/>
        <end position="460"/>
    </location>
</feature>
<comment type="cofactor">
    <cofactor evidence="2 11">
        <name>FAD</name>
        <dbReference type="ChEBI" id="CHEBI:57692"/>
    </cofactor>
</comment>
<dbReference type="SUPFAM" id="SSF54373">
    <property type="entry name" value="FAD-linked reductases, C-terminal domain"/>
    <property type="match status" value="1"/>
</dbReference>
<reference evidence="13" key="1">
    <citation type="submission" date="2022-03" db="EMBL/GenBank/DDBJ databases">
        <title>Draft Genome Sequence of Firmicute Strain S0AB, a Heterotrophic Iron/Sulfur-Oxidizing Extreme Acidophile.</title>
        <authorList>
            <person name="Vergara E."/>
            <person name="Pakostova E."/>
            <person name="Johnson D.B."/>
            <person name="Holmes D.S."/>
        </authorList>
    </citation>
    <scope>NUCLEOTIDE SEQUENCE</scope>
    <source>
        <strain evidence="13">S0AB</strain>
    </source>
</reference>
<dbReference type="EMBL" id="JALBUF010000001">
    <property type="protein sequence ID" value="MCI0181995.1"/>
    <property type="molecule type" value="Genomic_DNA"/>
</dbReference>
<evidence type="ECO:0000256" key="9">
    <source>
        <dbReference type="ARBA" id="ARBA00023002"/>
    </source>
</evidence>
<evidence type="ECO:0000256" key="8">
    <source>
        <dbReference type="ARBA" id="ARBA00022827"/>
    </source>
</evidence>
<proteinExistence type="inferred from homology"/>
<dbReference type="SUPFAM" id="SSF51905">
    <property type="entry name" value="FAD/NAD(P)-binding domain"/>
    <property type="match status" value="1"/>
</dbReference>
<keyword evidence="8 11" id="KW-0274">FAD</keyword>
<comment type="pathway">
    <text evidence="3 11">Porphyrin-containing compound metabolism; protoheme biosynthesis.</text>
</comment>
<evidence type="ECO:0000259" key="12">
    <source>
        <dbReference type="Pfam" id="PF01593"/>
    </source>
</evidence>
<sequence>MSKPHIAVIGGGITGLSAAYTLLQAQQAGADVNITLIEKADCLGGKIGTVRADGNVIESGADSFLARKPAALELCQELGLTDQLVETSPLAAKTFLVHDLQLHPFPSGTYMGIPMYEEVIRDTDLLTQEGKHRALEDFTMSDQSPLEDESLGRFLTRRLGREMVERIAEAVVSGIYGGHADQLGLLATFPEFRTLEQEYGSLLLGLQEYTKKARERIRGPQQSAFRSLKNGLQTIIDQLEKELEAIHMLRGVAVSHIEEDISHGYQLSLSTGDSMHVDAVIVTTPAFVTAKMFKHKPLTALLDQIPYGSVAIVTLLFDAQHFQVTLEGSGFVVPRIEQTTITACTWLSSKWPHSTGGQDVALRCFVGRSDDASILLETDDMIVERVLDDLHKIMGSTAVPKRTWVNRWESSMPQYTVGHLERLHMIEDIIASDYPGVMITGAAFRGVGIPDCIAQGKKAALQSLEFVKTKL</sequence>
<evidence type="ECO:0000256" key="1">
    <source>
        <dbReference type="ARBA" id="ARBA00001755"/>
    </source>
</evidence>
<evidence type="ECO:0000256" key="7">
    <source>
        <dbReference type="ARBA" id="ARBA00022630"/>
    </source>
</evidence>
<comment type="similarity">
    <text evidence="4 11">Belongs to the protoporphyrinogen/coproporphyrinogen oxidase family. Coproporphyrinogen III oxidase subfamily.</text>
</comment>
<organism evidence="13 14">
    <name type="scientific">Sulfoacidibacillus ferrooxidans</name>
    <dbReference type="NCBI Taxonomy" id="2005001"/>
    <lineage>
        <taxon>Bacteria</taxon>
        <taxon>Bacillati</taxon>
        <taxon>Bacillota</taxon>
        <taxon>Bacilli</taxon>
        <taxon>Bacillales</taxon>
        <taxon>Alicyclobacillaceae</taxon>
        <taxon>Sulfoacidibacillus</taxon>
    </lineage>
</organism>
<dbReference type="PANTHER" id="PTHR42923:SF3">
    <property type="entry name" value="PROTOPORPHYRINOGEN OXIDASE"/>
    <property type="match status" value="1"/>
</dbReference>
<evidence type="ECO:0000256" key="6">
    <source>
        <dbReference type="ARBA" id="ARBA00019046"/>
    </source>
</evidence>
<dbReference type="GO" id="GO:0004729">
    <property type="term" value="F:oxygen-dependent protoporphyrinogen oxidase activity"/>
    <property type="evidence" value="ECO:0007669"/>
    <property type="project" value="UniProtKB-UniRule"/>
</dbReference>
<accession>A0A9X1V6A1</accession>
<dbReference type="NCBIfam" id="TIGR00562">
    <property type="entry name" value="proto_IX_ox"/>
    <property type="match status" value="1"/>
</dbReference>
<evidence type="ECO:0000256" key="10">
    <source>
        <dbReference type="ARBA" id="ARBA00023133"/>
    </source>
</evidence>
<dbReference type="Pfam" id="PF01593">
    <property type="entry name" value="Amino_oxidase"/>
    <property type="match status" value="1"/>
</dbReference>
<dbReference type="EC" id="1.3.3.15" evidence="5 11"/>
<dbReference type="AlphaFoldDB" id="A0A9X1V6A1"/>
<comment type="subcellular location">
    <subcellularLocation>
        <location evidence="11">Cytoplasm</location>
    </subcellularLocation>
</comment>
<comment type="caution">
    <text evidence="13">The sequence shown here is derived from an EMBL/GenBank/DDBJ whole genome shotgun (WGS) entry which is preliminary data.</text>
</comment>
<keyword evidence="14" id="KW-1185">Reference proteome</keyword>
<evidence type="ECO:0000313" key="14">
    <source>
        <dbReference type="Proteomes" id="UP001139263"/>
    </source>
</evidence>
<protein>
    <recommendedName>
        <fullName evidence="6 11">Coproporphyrinogen III oxidase</fullName>
        <ecNumber evidence="5 11">1.3.3.15</ecNumber>
    </recommendedName>
</protein>
<comment type="function">
    <text evidence="11">Involved in coproporphyrin-dependent heme b biosynthesis. Catalyzes the oxidation of coproporphyrinogen III to coproporphyrin III.</text>
</comment>
<dbReference type="RefSeq" id="WP_241711615.1">
    <property type="nucleotide sequence ID" value="NZ_JALBUF010000001.1"/>
</dbReference>
<keyword evidence="7 11" id="KW-0285">Flavoprotein</keyword>
<evidence type="ECO:0000313" key="13">
    <source>
        <dbReference type="EMBL" id="MCI0181995.1"/>
    </source>
</evidence>
<keyword evidence="11" id="KW-0963">Cytoplasm</keyword>
<evidence type="ECO:0000256" key="4">
    <source>
        <dbReference type="ARBA" id="ARBA00008310"/>
    </source>
</evidence>
<dbReference type="GO" id="GO:0005737">
    <property type="term" value="C:cytoplasm"/>
    <property type="evidence" value="ECO:0007669"/>
    <property type="project" value="UniProtKB-SubCell"/>
</dbReference>
<dbReference type="Proteomes" id="UP001139263">
    <property type="component" value="Unassembled WGS sequence"/>
</dbReference>
<dbReference type="GO" id="GO:0006783">
    <property type="term" value="P:heme biosynthetic process"/>
    <property type="evidence" value="ECO:0007669"/>
    <property type="project" value="UniProtKB-UniRule"/>
</dbReference>
<dbReference type="InterPro" id="IPR002937">
    <property type="entry name" value="Amino_oxidase"/>
</dbReference>
<evidence type="ECO:0000256" key="3">
    <source>
        <dbReference type="ARBA" id="ARBA00004744"/>
    </source>
</evidence>
<dbReference type="PANTHER" id="PTHR42923">
    <property type="entry name" value="PROTOPORPHYRINOGEN OXIDASE"/>
    <property type="match status" value="1"/>
</dbReference>
<evidence type="ECO:0000256" key="5">
    <source>
        <dbReference type="ARBA" id="ARBA00012402"/>
    </source>
</evidence>
<dbReference type="InterPro" id="IPR050464">
    <property type="entry name" value="Zeta_carotene_desat/Oxidored"/>
</dbReference>
<keyword evidence="9 11" id="KW-0560">Oxidoreductase</keyword>
<dbReference type="Gene3D" id="1.10.3110.10">
    <property type="entry name" value="protoporphyrinogen ix oxidase, domain 3"/>
    <property type="match status" value="1"/>
</dbReference>
<evidence type="ECO:0000256" key="2">
    <source>
        <dbReference type="ARBA" id="ARBA00001974"/>
    </source>
</evidence>
<keyword evidence="10 11" id="KW-0350">Heme biosynthesis</keyword>
<comment type="catalytic activity">
    <reaction evidence="1">
        <text>coproporphyrinogen III + 3 O2 = coproporphyrin III + 3 H2O2</text>
        <dbReference type="Rhea" id="RHEA:43436"/>
        <dbReference type="ChEBI" id="CHEBI:15379"/>
        <dbReference type="ChEBI" id="CHEBI:16240"/>
        <dbReference type="ChEBI" id="CHEBI:57309"/>
        <dbReference type="ChEBI" id="CHEBI:131725"/>
        <dbReference type="EC" id="1.3.3.15"/>
    </reaction>
    <physiologicalReaction direction="left-to-right" evidence="1">
        <dbReference type="Rhea" id="RHEA:43437"/>
    </physiologicalReaction>
</comment>